<dbReference type="Gene3D" id="1.25.40.1040">
    <property type="match status" value="1"/>
</dbReference>
<dbReference type="PANTHER" id="PTHR19980:SF0">
    <property type="entry name" value="CLEAVAGE STIMULATION FACTOR SUBUNIT 3"/>
    <property type="match status" value="1"/>
</dbReference>
<dbReference type="InterPro" id="IPR045243">
    <property type="entry name" value="Rna14-like"/>
</dbReference>
<dbReference type="SUPFAM" id="SSF48452">
    <property type="entry name" value="TPR-like"/>
    <property type="match status" value="1"/>
</dbReference>
<protein>
    <recommendedName>
        <fullName evidence="5">Suppressor of forked domain-containing protein</fullName>
    </recommendedName>
</protein>
<dbReference type="OMA" id="CFRGPFV"/>
<evidence type="ECO:0000256" key="3">
    <source>
        <dbReference type="ARBA" id="ARBA00023242"/>
    </source>
</evidence>
<sequence length="686" mass="80271">ERCAKAEERIKTHPYDLEAWTILVREAQSKSIEIARVFYEKLLHQFPNAGRYWRIYVEHEMKNKNYERVEALFQRCLLKVMSIDLWKSYITYVRETKKHLPAFRDKMTQAYEFALGKMGLDIQSFQIWADYLEFLKTMEVSNAYAENQKIVAIRKVYQRAIVLPVINVEQLWKDYNTFEQTTNKNMAKKLIDERNKEFITAKRVSKEFEAITRGLVKGAPALPPHLTNLSQLQLWKRYIEWEKSNPLSTEDTLTLVKRVMFAYEQCLLVMGHHADVWNEAALFLESMSKVLSEKGDMQLGRELSQEAANVYQRAVDGLLKNNMLLYFAFADFEESRMQYEKCHSIYNKLLLRDDVDPTLVYIQYIKFVRRAEGIQSARKVFKKSRNDARSQYHVYVAAALMEYHCSKEKTISIKIFDLGLKKFGSNPDYVLCYIDFLSHLNDDNNTRVLFEKVLNQMPQEKTKQIWSAFLDFETNNGDLASLLKVEQRRNHINLEEYKGHQTALLVDRYKFRDLYPCSTSELRAMGYKIASLNNVIVQQKVNVENTSRQDDFPRPDFNQLIPFRPSSKPVLGVHVVPGGDFPVPPAVAYLMTQIPPPTCFVVFMSIMLYLNQVYSYNGGVLRMAVFNFSKLEYTAKMSITEGNEINHSRGSKRSAAYLENEDSDEEITARPPRHDVYRMRQQRRQG</sequence>
<dbReference type="HOGENOM" id="CLU_007630_3_1_1"/>
<dbReference type="AlphaFoldDB" id="B3RS66"/>
<feature type="region of interest" description="Disordered" evidence="4">
    <location>
        <begin position="645"/>
        <end position="686"/>
    </location>
</feature>
<reference evidence="6 7" key="1">
    <citation type="journal article" date="2008" name="Nature">
        <title>The Trichoplax genome and the nature of placozoans.</title>
        <authorList>
            <person name="Srivastava M."/>
            <person name="Begovic E."/>
            <person name="Chapman J."/>
            <person name="Putnam N.H."/>
            <person name="Hellsten U."/>
            <person name="Kawashima T."/>
            <person name="Kuo A."/>
            <person name="Mitros T."/>
            <person name="Salamov A."/>
            <person name="Carpenter M.L."/>
            <person name="Signorovitch A.Y."/>
            <person name="Moreno M.A."/>
            <person name="Kamm K."/>
            <person name="Grimwood J."/>
            <person name="Schmutz J."/>
            <person name="Shapiro H."/>
            <person name="Grigoriev I.V."/>
            <person name="Buss L.W."/>
            <person name="Schierwater B."/>
            <person name="Dellaporta S.L."/>
            <person name="Rokhsar D.S."/>
        </authorList>
    </citation>
    <scope>NUCLEOTIDE SEQUENCE [LARGE SCALE GENOMIC DNA]</scope>
    <source>
        <strain evidence="6 7">Grell-BS-1999</strain>
    </source>
</reference>
<evidence type="ECO:0000313" key="7">
    <source>
        <dbReference type="Proteomes" id="UP000009022"/>
    </source>
</evidence>
<accession>B3RS66</accession>
<dbReference type="GO" id="GO:0003729">
    <property type="term" value="F:mRNA binding"/>
    <property type="evidence" value="ECO:0000318"/>
    <property type="project" value="GO_Central"/>
</dbReference>
<dbReference type="CTD" id="6752212"/>
<dbReference type="InterPro" id="IPR008847">
    <property type="entry name" value="Suf"/>
</dbReference>
<gene>
    <name evidence="6" type="ORF">TRIADDRAFT_21977</name>
</gene>
<keyword evidence="2" id="KW-0677">Repeat</keyword>
<dbReference type="eggNOG" id="KOG1914">
    <property type="taxonomic scope" value="Eukaryota"/>
</dbReference>
<dbReference type="InParanoid" id="B3RS66"/>
<evidence type="ECO:0000259" key="5">
    <source>
        <dbReference type="Pfam" id="PF05843"/>
    </source>
</evidence>
<dbReference type="GeneID" id="6752212"/>
<keyword evidence="7" id="KW-1185">Reference proteome</keyword>
<dbReference type="GO" id="GO:0005634">
    <property type="term" value="C:nucleus"/>
    <property type="evidence" value="ECO:0000318"/>
    <property type="project" value="GO_Central"/>
</dbReference>
<organism evidence="6 7">
    <name type="scientific">Trichoplax adhaerens</name>
    <name type="common">Trichoplax reptans</name>
    <dbReference type="NCBI Taxonomy" id="10228"/>
    <lineage>
        <taxon>Eukaryota</taxon>
        <taxon>Metazoa</taxon>
        <taxon>Placozoa</taxon>
        <taxon>Uniplacotomia</taxon>
        <taxon>Trichoplacea</taxon>
        <taxon>Trichoplacidae</taxon>
        <taxon>Trichoplax</taxon>
    </lineage>
</organism>
<dbReference type="Pfam" id="PF05843">
    <property type="entry name" value="Suf"/>
    <property type="match status" value="1"/>
</dbReference>
<dbReference type="STRING" id="10228.B3RS66"/>
<feature type="domain" description="Suppressor of forked" evidence="5">
    <location>
        <begin position="3"/>
        <end position="522"/>
    </location>
</feature>
<evidence type="ECO:0000313" key="6">
    <source>
        <dbReference type="EMBL" id="EDV26461.1"/>
    </source>
</evidence>
<dbReference type="InterPro" id="IPR011990">
    <property type="entry name" value="TPR-like_helical_dom_sf"/>
</dbReference>
<dbReference type="SMART" id="SM00386">
    <property type="entry name" value="HAT"/>
    <property type="match status" value="11"/>
</dbReference>
<dbReference type="InterPro" id="IPR003107">
    <property type="entry name" value="HAT"/>
</dbReference>
<dbReference type="FunFam" id="1.25.40.1040:FF:000002">
    <property type="entry name" value="Cleavage stimulation factor subunit 3"/>
    <property type="match status" value="1"/>
</dbReference>
<keyword evidence="3" id="KW-0539">Nucleus</keyword>
<comment type="subcellular location">
    <subcellularLocation>
        <location evidence="1">Nucleus</location>
    </subcellularLocation>
</comment>
<evidence type="ECO:0000256" key="1">
    <source>
        <dbReference type="ARBA" id="ARBA00004123"/>
    </source>
</evidence>
<dbReference type="GO" id="GO:0031123">
    <property type="term" value="P:RNA 3'-end processing"/>
    <property type="evidence" value="ECO:0000318"/>
    <property type="project" value="GO_Central"/>
</dbReference>
<dbReference type="FunCoup" id="B3RS66">
    <property type="interactions" value="2256"/>
</dbReference>
<dbReference type="OrthoDB" id="26282at2759"/>
<dbReference type="PhylomeDB" id="B3RS66"/>
<dbReference type="GO" id="GO:0031124">
    <property type="term" value="P:mRNA 3'-end processing"/>
    <property type="evidence" value="ECO:0007669"/>
    <property type="project" value="InterPro"/>
</dbReference>
<dbReference type="PANTHER" id="PTHR19980">
    <property type="entry name" value="RNA CLEAVAGE STIMULATION FACTOR"/>
    <property type="match status" value="1"/>
</dbReference>
<dbReference type="KEGG" id="tad:TRIADDRAFT_21977"/>
<dbReference type="Proteomes" id="UP000009022">
    <property type="component" value="Unassembled WGS sequence"/>
</dbReference>
<evidence type="ECO:0000256" key="2">
    <source>
        <dbReference type="ARBA" id="ARBA00022737"/>
    </source>
</evidence>
<proteinExistence type="predicted"/>
<dbReference type="RefSeq" id="XP_002110457.1">
    <property type="nucleotide sequence ID" value="XM_002110421.1"/>
</dbReference>
<name>B3RS66_TRIAD</name>
<dbReference type="EMBL" id="DS985243">
    <property type="protein sequence ID" value="EDV26461.1"/>
    <property type="molecule type" value="Genomic_DNA"/>
</dbReference>
<evidence type="ECO:0000256" key="4">
    <source>
        <dbReference type="SAM" id="MobiDB-lite"/>
    </source>
</evidence>
<feature type="non-terminal residue" evidence="6">
    <location>
        <position position="1"/>
    </location>
</feature>